<accession>A0A085NLD7</accession>
<evidence type="ECO:0000313" key="2">
    <source>
        <dbReference type="EMBL" id="KFD70283.1"/>
    </source>
</evidence>
<dbReference type="EMBL" id="KL367489">
    <property type="protein sequence ID" value="KFD70283.1"/>
    <property type="molecule type" value="Genomic_DNA"/>
</dbReference>
<keyword evidence="3" id="KW-1185">Reference proteome</keyword>
<reference evidence="2 3" key="1">
    <citation type="journal article" date="2014" name="Nat. Genet.">
        <title>Genome and transcriptome of the porcine whipworm Trichuris suis.</title>
        <authorList>
            <person name="Jex A.R."/>
            <person name="Nejsum P."/>
            <person name="Schwarz E.M."/>
            <person name="Hu L."/>
            <person name="Young N.D."/>
            <person name="Hall R.S."/>
            <person name="Korhonen P.K."/>
            <person name="Liao S."/>
            <person name="Thamsborg S."/>
            <person name="Xia J."/>
            <person name="Xu P."/>
            <person name="Wang S."/>
            <person name="Scheerlinck J.P."/>
            <person name="Hofmann A."/>
            <person name="Sternberg P.W."/>
            <person name="Wang J."/>
            <person name="Gasser R.B."/>
        </authorList>
    </citation>
    <scope>NUCLEOTIDE SEQUENCE [LARGE SCALE GENOMIC DNA]</scope>
    <source>
        <strain evidence="2">DCEP-RM93F</strain>
        <strain evidence="1">DCEP-RM93M</strain>
    </source>
</reference>
<dbReference type="Proteomes" id="UP000030758">
    <property type="component" value="Unassembled WGS sequence"/>
</dbReference>
<dbReference type="AlphaFoldDB" id="A0A085NLD7"/>
<gene>
    <name evidence="1" type="ORF">M513_09242</name>
    <name evidence="2" type="ORF">M514_09242</name>
</gene>
<organism evidence="2">
    <name type="scientific">Trichuris suis</name>
    <name type="common">pig whipworm</name>
    <dbReference type="NCBI Taxonomy" id="68888"/>
    <lineage>
        <taxon>Eukaryota</taxon>
        <taxon>Metazoa</taxon>
        <taxon>Ecdysozoa</taxon>
        <taxon>Nematoda</taxon>
        <taxon>Enoplea</taxon>
        <taxon>Dorylaimia</taxon>
        <taxon>Trichinellida</taxon>
        <taxon>Trichuridae</taxon>
        <taxon>Trichuris</taxon>
    </lineage>
</organism>
<dbReference type="Proteomes" id="UP000030764">
    <property type="component" value="Unassembled WGS sequence"/>
</dbReference>
<dbReference type="EMBL" id="KL363262">
    <property type="protein sequence ID" value="KFD49913.1"/>
    <property type="molecule type" value="Genomic_DNA"/>
</dbReference>
<sequence length="140" mass="15916">MDREHLIIRKRSRICIVGAVRTPLQWASELVAKGFTRTNDYKVKKEKIGCLPAMIHSNCVASLSLASNWRSSSVFAERIAQRIVSSYKSRIVLIYIMLNACRIQLDEDKGPATGQPQFARPKSQHSAKHRFLSDIQVQFT</sequence>
<evidence type="ECO:0000313" key="3">
    <source>
        <dbReference type="Proteomes" id="UP000030764"/>
    </source>
</evidence>
<proteinExistence type="predicted"/>
<protein>
    <submittedName>
        <fullName evidence="2">Uncharacterized protein</fullName>
    </submittedName>
</protein>
<name>A0A085NLD7_9BILA</name>
<evidence type="ECO:0000313" key="1">
    <source>
        <dbReference type="EMBL" id="KFD49913.1"/>
    </source>
</evidence>